<gene>
    <name evidence="1" type="ORF">CWC22_007770</name>
</gene>
<evidence type="ECO:0000313" key="2">
    <source>
        <dbReference type="Proteomes" id="UP000305729"/>
    </source>
</evidence>
<dbReference type="OrthoDB" id="6293754at2"/>
<accession>A0A7S8BLS8</accession>
<dbReference type="EMBL" id="CP045429">
    <property type="protein sequence ID" value="QPB82894.1"/>
    <property type="molecule type" value="Genomic_DNA"/>
</dbReference>
<evidence type="ECO:0008006" key="3">
    <source>
        <dbReference type="Google" id="ProtNLM"/>
    </source>
</evidence>
<evidence type="ECO:0000313" key="1">
    <source>
        <dbReference type="EMBL" id="QPB82894.1"/>
    </source>
</evidence>
<organism evidence="1 2">
    <name type="scientific">Pseudoalteromonas rubra</name>
    <dbReference type="NCBI Taxonomy" id="43658"/>
    <lineage>
        <taxon>Bacteria</taxon>
        <taxon>Pseudomonadati</taxon>
        <taxon>Pseudomonadota</taxon>
        <taxon>Gammaproteobacteria</taxon>
        <taxon>Alteromonadales</taxon>
        <taxon>Pseudoalteromonadaceae</taxon>
        <taxon>Pseudoalteromonas</taxon>
    </lineage>
</organism>
<dbReference type="RefSeq" id="WP_125563199.1">
    <property type="nucleotide sequence ID" value="NZ_CP045429.1"/>
</dbReference>
<protein>
    <recommendedName>
        <fullName evidence="3">DUF2946 domain-containing protein</fullName>
    </recommendedName>
</protein>
<dbReference type="AlphaFoldDB" id="A0A7S8BLS8"/>
<sequence length="117" mass="12961">MRLLQGLLTLIMVLLIGLQSVTAVIDPGNFHQPTKAHLQTNHVHDESYPASQSVIFDEQGHVISDCHHCGHCSGSHTIWMSVRLSPISGLMKPDIPFSSADTQVRRRIESQFKPPIA</sequence>
<dbReference type="Proteomes" id="UP000305729">
    <property type="component" value="Chromosome 1"/>
</dbReference>
<reference evidence="1 2" key="1">
    <citation type="submission" date="2019-10" db="EMBL/GenBank/DDBJ databases">
        <title>Pseudoalteromonas rubra S4059.</title>
        <authorList>
            <person name="Paulsen S."/>
            <person name="Wang X."/>
        </authorList>
    </citation>
    <scope>NUCLEOTIDE SEQUENCE [LARGE SCALE GENOMIC DNA]</scope>
    <source>
        <strain evidence="1 2">S4059</strain>
    </source>
</reference>
<proteinExistence type="predicted"/>
<name>A0A7S8BLS8_9GAMM</name>